<dbReference type="PANTHER" id="PTHR11731:SF204">
    <property type="entry name" value="DIPEPTIDYL PEPTIDASE 4"/>
    <property type="match status" value="1"/>
</dbReference>
<protein>
    <submittedName>
        <fullName evidence="4">Prolyl endopeptidase FAP</fullName>
    </submittedName>
</protein>
<dbReference type="Pfam" id="PF18811">
    <property type="entry name" value="DPPIV_rep"/>
    <property type="match status" value="1"/>
</dbReference>
<keyword evidence="1" id="KW-0812">Transmembrane</keyword>
<dbReference type="Gene3D" id="2.140.10.30">
    <property type="entry name" value="Dipeptidylpeptidase IV, N-terminal domain"/>
    <property type="match status" value="1"/>
</dbReference>
<keyword evidence="5" id="KW-1185">Reference proteome</keyword>
<proteinExistence type="predicted"/>
<organism evidence="4 5">
    <name type="scientific">Collichthys lucidus</name>
    <name type="common">Big head croaker</name>
    <name type="synonym">Sciaena lucida</name>
    <dbReference type="NCBI Taxonomy" id="240159"/>
    <lineage>
        <taxon>Eukaryota</taxon>
        <taxon>Metazoa</taxon>
        <taxon>Chordata</taxon>
        <taxon>Craniata</taxon>
        <taxon>Vertebrata</taxon>
        <taxon>Euteleostomi</taxon>
        <taxon>Actinopterygii</taxon>
        <taxon>Neopterygii</taxon>
        <taxon>Teleostei</taxon>
        <taxon>Neoteleostei</taxon>
        <taxon>Acanthomorphata</taxon>
        <taxon>Eupercaria</taxon>
        <taxon>Sciaenidae</taxon>
        <taxon>Collichthys</taxon>
    </lineage>
</organism>
<evidence type="ECO:0000256" key="1">
    <source>
        <dbReference type="SAM" id="Phobius"/>
    </source>
</evidence>
<feature type="transmembrane region" description="Helical" evidence="1">
    <location>
        <begin position="6"/>
        <end position="27"/>
    </location>
</feature>
<dbReference type="InterPro" id="IPR040522">
    <property type="entry name" value="DPPIV_rep"/>
</dbReference>
<dbReference type="InterPro" id="IPR050278">
    <property type="entry name" value="Serine_Prot_S9B/DPPIV"/>
</dbReference>
<dbReference type="InterPro" id="IPR002469">
    <property type="entry name" value="Peptidase_S9B_N"/>
</dbReference>
<dbReference type="GO" id="GO:0005886">
    <property type="term" value="C:plasma membrane"/>
    <property type="evidence" value="ECO:0007669"/>
    <property type="project" value="TreeGrafter"/>
</dbReference>
<dbReference type="EMBL" id="CM014079">
    <property type="protein sequence ID" value="TKS67263.1"/>
    <property type="molecule type" value="Genomic_DNA"/>
</dbReference>
<dbReference type="Pfam" id="PF00930">
    <property type="entry name" value="DPPIV_N"/>
    <property type="match status" value="1"/>
</dbReference>
<keyword evidence="1" id="KW-0472">Membrane</keyword>
<feature type="domain" description="Dipeptidylpeptidase IV N-terminal" evidence="2">
    <location>
        <begin position="101"/>
        <end position="219"/>
    </location>
</feature>
<evidence type="ECO:0000259" key="3">
    <source>
        <dbReference type="Pfam" id="PF18811"/>
    </source>
</evidence>
<keyword evidence="1" id="KW-1133">Transmembrane helix</keyword>
<dbReference type="GO" id="GO:0006508">
    <property type="term" value="P:proteolysis"/>
    <property type="evidence" value="ECO:0007669"/>
    <property type="project" value="InterPro"/>
</dbReference>
<accession>A0A4U5TZW9</accession>
<dbReference type="STRING" id="240159.A0A4U5TZW9"/>
<dbReference type="PANTHER" id="PTHR11731">
    <property type="entry name" value="PROTEASE FAMILY S9B,C DIPEPTIDYL-PEPTIDASE IV-RELATED"/>
    <property type="match status" value="1"/>
</dbReference>
<evidence type="ECO:0000313" key="4">
    <source>
        <dbReference type="EMBL" id="TKS67263.1"/>
    </source>
</evidence>
<dbReference type="GO" id="GO:0008239">
    <property type="term" value="F:dipeptidyl-peptidase activity"/>
    <property type="evidence" value="ECO:0007669"/>
    <property type="project" value="TreeGrafter"/>
</dbReference>
<feature type="domain" description="Dipeptidyl peptidase 4 low complexity region" evidence="3">
    <location>
        <begin position="31"/>
        <end position="51"/>
    </location>
</feature>
<dbReference type="AlphaFoldDB" id="A0A4U5TZW9"/>
<gene>
    <name evidence="4" type="ORF">D9C73_001414</name>
</gene>
<name>A0A4U5TZW9_COLLU</name>
<evidence type="ECO:0000259" key="2">
    <source>
        <dbReference type="Pfam" id="PF00930"/>
    </source>
</evidence>
<reference evidence="4 5" key="1">
    <citation type="submission" date="2019-01" db="EMBL/GenBank/DDBJ databases">
        <title>Genome Assembly of Collichthys lucidus.</title>
        <authorList>
            <person name="Cai M."/>
            <person name="Xiao S."/>
        </authorList>
    </citation>
    <scope>NUCLEOTIDE SEQUENCE [LARGE SCALE GENOMIC DNA]</scope>
    <source>
        <strain evidence="4">JT15FE1705JMU</strain>
        <tissue evidence="4">Muscle</tissue>
    </source>
</reference>
<dbReference type="Proteomes" id="UP000298787">
    <property type="component" value="Chromosome 2"/>
</dbReference>
<evidence type="ECO:0000313" key="5">
    <source>
        <dbReference type="Proteomes" id="UP000298787"/>
    </source>
</evidence>
<sequence length="220" mass="25429">MGCSKMLWGVIGAAVVITLITIPAVYFSESDAKRPYTFEDYFNDTIRWRSYNFYWISDKEYLHKDRDGNVFLHNAETREESLYLSNSTFAQVDATDFMLSGDFKYIAFESNYTKKWRHSYSASYSIYDRERSTFVTPVNLPTFVQYLSWSPTGTKHAYVSGFNIFLKSDVTAEAVQVTHNGKENEILNGIPDWAYEEEVFASDGAMWWSSTGKYLAYAEV</sequence>
<dbReference type="SUPFAM" id="SSF82171">
    <property type="entry name" value="DPP6 N-terminal domain-like"/>
    <property type="match status" value="1"/>
</dbReference>